<proteinExistence type="inferred from homology"/>
<organism evidence="4 5">
    <name type="scientific">Enterovirga aerilata</name>
    <dbReference type="NCBI Taxonomy" id="2730920"/>
    <lineage>
        <taxon>Bacteria</taxon>
        <taxon>Pseudomonadati</taxon>
        <taxon>Pseudomonadota</taxon>
        <taxon>Alphaproteobacteria</taxon>
        <taxon>Hyphomicrobiales</taxon>
        <taxon>Methylobacteriaceae</taxon>
        <taxon>Enterovirga</taxon>
    </lineage>
</organism>
<dbReference type="PANTHER" id="PTHR42673">
    <property type="entry name" value="MALEYLACETOACETATE ISOMERASE"/>
    <property type="match status" value="1"/>
</dbReference>
<dbReference type="InterPro" id="IPR036282">
    <property type="entry name" value="Glutathione-S-Trfase_C_sf"/>
</dbReference>
<dbReference type="InterPro" id="IPR034333">
    <property type="entry name" value="GST_Zeta_N"/>
</dbReference>
<dbReference type="EMBL" id="JABEPP010000001">
    <property type="protein sequence ID" value="NNM71093.1"/>
    <property type="molecule type" value="Genomic_DNA"/>
</dbReference>
<feature type="domain" description="GST N-terminal" evidence="2">
    <location>
        <begin position="1"/>
        <end position="81"/>
    </location>
</feature>
<keyword evidence="5" id="KW-1185">Reference proteome</keyword>
<dbReference type="EC" id="5.2.1.2" evidence="4"/>
<dbReference type="Gene3D" id="3.40.30.10">
    <property type="entry name" value="Glutaredoxin"/>
    <property type="match status" value="1"/>
</dbReference>
<protein>
    <submittedName>
        <fullName evidence="4">Maleylacetoacetate isomerase</fullName>
        <ecNumber evidence="4">5.2.1.2</ecNumber>
    </submittedName>
</protein>
<dbReference type="InterPro" id="IPR040079">
    <property type="entry name" value="Glutathione_S-Trfase"/>
</dbReference>
<dbReference type="GO" id="GO:0016034">
    <property type="term" value="F:maleylacetoacetate isomerase activity"/>
    <property type="evidence" value="ECO:0007669"/>
    <property type="project" value="UniProtKB-EC"/>
</dbReference>
<evidence type="ECO:0000313" key="5">
    <source>
        <dbReference type="Proteomes" id="UP000564885"/>
    </source>
</evidence>
<dbReference type="SFLD" id="SFLDS00019">
    <property type="entry name" value="Glutathione_Transferase_(cytos"/>
    <property type="match status" value="1"/>
</dbReference>
<comment type="caution">
    <text evidence="4">The sequence shown here is derived from an EMBL/GenBank/DDBJ whole genome shotgun (WGS) entry which is preliminary data.</text>
</comment>
<reference evidence="4 5" key="1">
    <citation type="submission" date="2020-04" db="EMBL/GenBank/DDBJ databases">
        <title>Enterovirga sp. isolate from soil.</title>
        <authorList>
            <person name="Chea S."/>
            <person name="Kim D.-U."/>
        </authorList>
    </citation>
    <scope>NUCLEOTIDE SEQUENCE [LARGE SCALE GENOMIC DNA]</scope>
    <source>
        <strain evidence="4 5">DB1703</strain>
    </source>
</reference>
<dbReference type="PROSITE" id="PS50405">
    <property type="entry name" value="GST_CTER"/>
    <property type="match status" value="1"/>
</dbReference>
<evidence type="ECO:0000256" key="1">
    <source>
        <dbReference type="ARBA" id="ARBA00010007"/>
    </source>
</evidence>
<gene>
    <name evidence="4" type="primary">maiA</name>
    <name evidence="4" type="ORF">HJG44_01620</name>
</gene>
<dbReference type="NCBIfam" id="TIGR01262">
    <property type="entry name" value="maiA"/>
    <property type="match status" value="1"/>
</dbReference>
<accession>A0A849IAX3</accession>
<dbReference type="FunFam" id="1.20.1050.10:FF:000010">
    <property type="entry name" value="Maleylacetoacetate isomerase isoform 1"/>
    <property type="match status" value="1"/>
</dbReference>
<comment type="similarity">
    <text evidence="1">Belongs to the GST superfamily. Zeta family.</text>
</comment>
<evidence type="ECO:0000259" key="2">
    <source>
        <dbReference type="PROSITE" id="PS50404"/>
    </source>
</evidence>
<dbReference type="PANTHER" id="PTHR42673:SF4">
    <property type="entry name" value="MALEYLACETOACETATE ISOMERASE"/>
    <property type="match status" value="1"/>
</dbReference>
<feature type="domain" description="GST C-terminal" evidence="3">
    <location>
        <begin position="86"/>
        <end position="209"/>
    </location>
</feature>
<dbReference type="PROSITE" id="PS50404">
    <property type="entry name" value="GST_NTER"/>
    <property type="match status" value="1"/>
</dbReference>
<dbReference type="AlphaFoldDB" id="A0A849IAX3"/>
<dbReference type="Proteomes" id="UP000564885">
    <property type="component" value="Unassembled WGS sequence"/>
</dbReference>
<dbReference type="GO" id="GO:0006749">
    <property type="term" value="P:glutathione metabolic process"/>
    <property type="evidence" value="ECO:0007669"/>
    <property type="project" value="TreeGrafter"/>
</dbReference>
<evidence type="ECO:0000259" key="3">
    <source>
        <dbReference type="PROSITE" id="PS50405"/>
    </source>
</evidence>
<dbReference type="GO" id="GO:0006559">
    <property type="term" value="P:L-phenylalanine catabolic process"/>
    <property type="evidence" value="ECO:0007669"/>
    <property type="project" value="TreeGrafter"/>
</dbReference>
<name>A0A849IAX3_9HYPH</name>
<dbReference type="InterPro" id="IPR010987">
    <property type="entry name" value="Glutathione-S-Trfase_C-like"/>
</dbReference>
<dbReference type="SFLD" id="SFLDG00358">
    <property type="entry name" value="Main_(cytGST)"/>
    <property type="match status" value="1"/>
</dbReference>
<dbReference type="InterPro" id="IPR034330">
    <property type="entry name" value="GST_Zeta_C"/>
</dbReference>
<keyword evidence="4" id="KW-0413">Isomerase</keyword>
<dbReference type="InterPro" id="IPR004045">
    <property type="entry name" value="Glutathione_S-Trfase_N"/>
</dbReference>
<dbReference type="RefSeq" id="WP_171216593.1">
    <property type="nucleotide sequence ID" value="NZ_JABEPP010000001.1"/>
</dbReference>
<dbReference type="Pfam" id="PF13409">
    <property type="entry name" value="GST_N_2"/>
    <property type="match status" value="1"/>
</dbReference>
<dbReference type="SUPFAM" id="SSF52833">
    <property type="entry name" value="Thioredoxin-like"/>
    <property type="match status" value="1"/>
</dbReference>
<dbReference type="InterPro" id="IPR036249">
    <property type="entry name" value="Thioredoxin-like_sf"/>
</dbReference>
<dbReference type="Gene3D" id="1.20.1050.10">
    <property type="match status" value="1"/>
</dbReference>
<evidence type="ECO:0000313" key="4">
    <source>
        <dbReference type="EMBL" id="NNM71093.1"/>
    </source>
</evidence>
<dbReference type="InterPro" id="IPR005955">
    <property type="entry name" value="GST_Zeta"/>
</dbReference>
<dbReference type="GO" id="GO:0004364">
    <property type="term" value="F:glutathione transferase activity"/>
    <property type="evidence" value="ECO:0007669"/>
    <property type="project" value="TreeGrafter"/>
</dbReference>
<dbReference type="CDD" id="cd03042">
    <property type="entry name" value="GST_N_Zeta"/>
    <property type="match status" value="1"/>
</dbReference>
<dbReference type="CDD" id="cd03191">
    <property type="entry name" value="GST_C_Zeta"/>
    <property type="match status" value="1"/>
</dbReference>
<dbReference type="GO" id="GO:0005737">
    <property type="term" value="C:cytoplasm"/>
    <property type="evidence" value="ECO:0007669"/>
    <property type="project" value="InterPro"/>
</dbReference>
<dbReference type="SUPFAM" id="SSF47616">
    <property type="entry name" value="GST C-terminal domain-like"/>
    <property type="match status" value="1"/>
</dbReference>
<sequence>MKLYGYFRSSAAFRVRIALNLKGIAVEHAFRHLRRGEQSAPEYLALNPQGLVPTLVLDDGTVLTQSLAIIEWLDETRPEPPLLPADPVRRAKVRAFAAAIACDTHPLQNLRVLNEIRALSDEARTTAWARHVNEQGLAACEKLVAAESGPFCFGRAPTLADICLVPQMANARRYGADLSGLPRLAEADAAAMALPAFADAQPARQPDAE</sequence>